<dbReference type="InterPro" id="IPR013783">
    <property type="entry name" value="Ig-like_fold"/>
</dbReference>
<dbReference type="GO" id="GO:0032589">
    <property type="term" value="C:neuron projection membrane"/>
    <property type="evidence" value="ECO:0007669"/>
    <property type="project" value="TreeGrafter"/>
</dbReference>
<dbReference type="SUPFAM" id="SSF48726">
    <property type="entry name" value="Immunoglobulin"/>
    <property type="match status" value="1"/>
</dbReference>
<evidence type="ECO:0000259" key="1">
    <source>
        <dbReference type="PROSITE" id="PS50835"/>
    </source>
</evidence>
<reference evidence="2 3" key="1">
    <citation type="submission" date="2023-01" db="EMBL/GenBank/DDBJ databases">
        <authorList>
            <person name="Whitehead M."/>
        </authorList>
    </citation>
    <scope>NUCLEOTIDE SEQUENCE [LARGE SCALE GENOMIC DNA]</scope>
</reference>
<dbReference type="InterPro" id="IPR007110">
    <property type="entry name" value="Ig-like_dom"/>
</dbReference>
<dbReference type="Proteomes" id="UP001160148">
    <property type="component" value="Unassembled WGS sequence"/>
</dbReference>
<feature type="domain" description="Ig-like" evidence="1">
    <location>
        <begin position="9"/>
        <end position="102"/>
    </location>
</feature>
<evidence type="ECO:0000313" key="3">
    <source>
        <dbReference type="Proteomes" id="UP001160148"/>
    </source>
</evidence>
<keyword evidence="3" id="KW-1185">Reference proteome</keyword>
<name>A0AAV0VNJ8_9HEMI</name>
<dbReference type="PANTHER" id="PTHR23279">
    <property type="entry name" value="DEFECTIVE PROBOSCIS EXTENSION RESPONSE DPR -RELATED"/>
    <property type="match status" value="1"/>
</dbReference>
<gene>
    <name evidence="2" type="ORF">MEUPH1_LOCUS2844</name>
</gene>
<dbReference type="AlphaFoldDB" id="A0AAV0VNJ8"/>
<dbReference type="InterPro" id="IPR037448">
    <property type="entry name" value="Zig-8"/>
</dbReference>
<protein>
    <recommendedName>
        <fullName evidence="1">Ig-like domain-containing protein</fullName>
    </recommendedName>
</protein>
<dbReference type="EMBL" id="CARXXK010000001">
    <property type="protein sequence ID" value="CAI6345882.1"/>
    <property type="molecule type" value="Genomic_DNA"/>
</dbReference>
<dbReference type="Pfam" id="PF07679">
    <property type="entry name" value="I-set"/>
    <property type="match status" value="1"/>
</dbReference>
<dbReference type="Gene3D" id="2.60.40.10">
    <property type="entry name" value="Immunoglobulins"/>
    <property type="match status" value="1"/>
</dbReference>
<dbReference type="InterPro" id="IPR013098">
    <property type="entry name" value="Ig_I-set"/>
</dbReference>
<organism evidence="2 3">
    <name type="scientific">Macrosiphum euphorbiae</name>
    <name type="common">potato aphid</name>
    <dbReference type="NCBI Taxonomy" id="13131"/>
    <lineage>
        <taxon>Eukaryota</taxon>
        <taxon>Metazoa</taxon>
        <taxon>Ecdysozoa</taxon>
        <taxon>Arthropoda</taxon>
        <taxon>Hexapoda</taxon>
        <taxon>Insecta</taxon>
        <taxon>Pterygota</taxon>
        <taxon>Neoptera</taxon>
        <taxon>Paraneoptera</taxon>
        <taxon>Hemiptera</taxon>
        <taxon>Sternorrhyncha</taxon>
        <taxon>Aphidomorpha</taxon>
        <taxon>Aphidoidea</taxon>
        <taxon>Aphididae</taxon>
        <taxon>Macrosiphini</taxon>
        <taxon>Macrosiphum</taxon>
    </lineage>
</organism>
<evidence type="ECO:0000313" key="2">
    <source>
        <dbReference type="EMBL" id="CAI6345882.1"/>
    </source>
</evidence>
<dbReference type="InterPro" id="IPR036179">
    <property type="entry name" value="Ig-like_dom_sf"/>
</dbReference>
<sequence length="102" mass="11780">MHEPDEIMPEFYAPLENWTVTQGRDIYFTCTVNNLGKYKVAWIKSDSKAILAIHTNLIAHNHRLTVTHNGHNTWKLNVINVQKNDTGSYMCQINTQPMILQV</sequence>
<proteinExistence type="predicted"/>
<dbReference type="PANTHER" id="PTHR23279:SF36">
    <property type="entry name" value="DEFECTIVE PROBOSCIS EXTENSION RESPONSE 9, ISOFORM A"/>
    <property type="match status" value="1"/>
</dbReference>
<comment type="caution">
    <text evidence="2">The sequence shown here is derived from an EMBL/GenBank/DDBJ whole genome shotgun (WGS) entry which is preliminary data.</text>
</comment>
<accession>A0AAV0VNJ8</accession>
<dbReference type="PROSITE" id="PS50835">
    <property type="entry name" value="IG_LIKE"/>
    <property type="match status" value="1"/>
</dbReference>
<dbReference type="GO" id="GO:0050808">
    <property type="term" value="P:synapse organization"/>
    <property type="evidence" value="ECO:0007669"/>
    <property type="project" value="TreeGrafter"/>
</dbReference>